<reference evidence="1 2" key="1">
    <citation type="submission" date="2011-02" db="EMBL/GenBank/DDBJ databases">
        <title>The Genome Sequence of Sphaeroforma arctica JP610.</title>
        <authorList>
            <consortium name="The Broad Institute Genome Sequencing Platform"/>
            <person name="Russ C."/>
            <person name="Cuomo C."/>
            <person name="Young S.K."/>
            <person name="Zeng Q."/>
            <person name="Gargeya S."/>
            <person name="Alvarado L."/>
            <person name="Berlin A."/>
            <person name="Chapman S.B."/>
            <person name="Chen Z."/>
            <person name="Freedman E."/>
            <person name="Gellesch M."/>
            <person name="Goldberg J."/>
            <person name="Griggs A."/>
            <person name="Gujja S."/>
            <person name="Heilman E."/>
            <person name="Heiman D."/>
            <person name="Howarth C."/>
            <person name="Mehta T."/>
            <person name="Neiman D."/>
            <person name="Pearson M."/>
            <person name="Roberts A."/>
            <person name="Saif S."/>
            <person name="Shea T."/>
            <person name="Shenoy N."/>
            <person name="Sisk P."/>
            <person name="Stolte C."/>
            <person name="Sykes S."/>
            <person name="White J."/>
            <person name="Yandava C."/>
            <person name="Burger G."/>
            <person name="Gray M.W."/>
            <person name="Holland P.W.H."/>
            <person name="King N."/>
            <person name="Lang F.B.F."/>
            <person name="Roger A.J."/>
            <person name="Ruiz-Trillo I."/>
            <person name="Haas B."/>
            <person name="Nusbaum C."/>
            <person name="Birren B."/>
        </authorList>
    </citation>
    <scope>NUCLEOTIDE SEQUENCE [LARGE SCALE GENOMIC DNA]</scope>
    <source>
        <strain evidence="1 2">JP610</strain>
    </source>
</reference>
<dbReference type="AlphaFoldDB" id="A0A0L0GB95"/>
<organism evidence="1 2">
    <name type="scientific">Sphaeroforma arctica JP610</name>
    <dbReference type="NCBI Taxonomy" id="667725"/>
    <lineage>
        <taxon>Eukaryota</taxon>
        <taxon>Ichthyosporea</taxon>
        <taxon>Ichthyophonida</taxon>
        <taxon>Sphaeroforma</taxon>
    </lineage>
</organism>
<keyword evidence="2" id="KW-1185">Reference proteome</keyword>
<dbReference type="EMBL" id="KQ241659">
    <property type="protein sequence ID" value="KNC86292.1"/>
    <property type="molecule type" value="Genomic_DNA"/>
</dbReference>
<gene>
    <name evidence="1" type="ORF">SARC_01554</name>
</gene>
<protein>
    <submittedName>
        <fullName evidence="1">Uncharacterized protein</fullName>
    </submittedName>
</protein>
<dbReference type="RefSeq" id="XP_014160194.1">
    <property type="nucleotide sequence ID" value="XM_014304719.1"/>
</dbReference>
<dbReference type="GeneID" id="25902058"/>
<proteinExistence type="predicted"/>
<name>A0A0L0GB95_9EUKA</name>
<sequence length="118" mass="13527">MNHDNDLMIVLVARIRPITRPDATLFNPDFLWMSSKPTYNFLRKKWAQCSQESVLKGSVVTRGNAYSGLSKCVRRSARVRDALCWHLHCDFPFRPSDDTERYIIPTPDTSCDADTPPP</sequence>
<dbReference type="Proteomes" id="UP000054560">
    <property type="component" value="Unassembled WGS sequence"/>
</dbReference>
<evidence type="ECO:0000313" key="1">
    <source>
        <dbReference type="EMBL" id="KNC86292.1"/>
    </source>
</evidence>
<accession>A0A0L0GB95</accession>
<evidence type="ECO:0000313" key="2">
    <source>
        <dbReference type="Proteomes" id="UP000054560"/>
    </source>
</evidence>